<organism evidence="1 2">
    <name type="scientific">Chryseobacterium aquaticum</name>
    <dbReference type="NCBI Taxonomy" id="452084"/>
    <lineage>
        <taxon>Bacteria</taxon>
        <taxon>Pseudomonadati</taxon>
        <taxon>Bacteroidota</taxon>
        <taxon>Flavobacteriia</taxon>
        <taxon>Flavobacteriales</taxon>
        <taxon>Weeksellaceae</taxon>
        <taxon>Chryseobacterium group</taxon>
        <taxon>Chryseobacterium</taxon>
    </lineage>
</organism>
<dbReference type="AlphaFoldDB" id="A0A0Q3SLJ8"/>
<evidence type="ECO:0000313" key="2">
    <source>
        <dbReference type="Proteomes" id="UP000051682"/>
    </source>
</evidence>
<gene>
    <name evidence="1" type="ORF">AR438_11110</name>
</gene>
<dbReference type="STRING" id="452084.AR438_11110"/>
<dbReference type="Proteomes" id="UP000051682">
    <property type="component" value="Unassembled WGS sequence"/>
</dbReference>
<keyword evidence="2" id="KW-1185">Reference proteome</keyword>
<dbReference type="EMBL" id="LLYZ01000005">
    <property type="protein sequence ID" value="KQK26122.1"/>
    <property type="molecule type" value="Genomic_DNA"/>
</dbReference>
<name>A0A0Q3SLJ8_9FLAO</name>
<evidence type="ECO:0000313" key="1">
    <source>
        <dbReference type="EMBL" id="KQK26122.1"/>
    </source>
</evidence>
<proteinExistence type="predicted"/>
<dbReference type="OrthoDB" id="1271098at2"/>
<sequence>MPISYYDFKNMTNQSQYEMVVKEGRIINETHKDGLKFVLYEMSSFSVEIVYNMNDNKIASLSAFQNNGNL</sequence>
<comment type="caution">
    <text evidence="1">The sequence shown here is derived from an EMBL/GenBank/DDBJ whole genome shotgun (WGS) entry which is preliminary data.</text>
</comment>
<protein>
    <submittedName>
        <fullName evidence="1">Uncharacterized protein</fullName>
    </submittedName>
</protein>
<accession>A0A0Q3SLJ8</accession>
<reference evidence="1 2" key="1">
    <citation type="submission" date="2015-10" db="EMBL/GenBank/DDBJ databases">
        <title>Chryseobacterium aquaticum genome.</title>
        <authorList>
            <person name="Newman J.D."/>
            <person name="Ferguson M.B."/>
            <person name="Miller J.R."/>
        </authorList>
    </citation>
    <scope>NUCLEOTIDE SEQUENCE [LARGE SCALE GENOMIC DNA]</scope>
    <source>
        <strain evidence="1 2">KCTC 12483</strain>
    </source>
</reference>
<dbReference type="RefSeq" id="WP_056015164.1">
    <property type="nucleotide sequence ID" value="NZ_LLYZ01000005.1"/>
</dbReference>